<dbReference type="RefSeq" id="XP_014566539.1">
    <property type="nucleotide sequence ID" value="XM_014711053.1"/>
</dbReference>
<reference evidence="2 3" key="1">
    <citation type="journal article" date="2011" name="J. Gen. Appl. Microbiol.">
        <title>Draft genome sequencing of the enigmatic basidiomycete Mixia osmundae.</title>
        <authorList>
            <person name="Nishida H."/>
            <person name="Nagatsuka Y."/>
            <person name="Sugiyama J."/>
        </authorList>
    </citation>
    <scope>NUCLEOTIDE SEQUENCE [LARGE SCALE GENOMIC DNA]</scope>
    <source>
        <strain evidence="3">CBS 9802 / IAM 14324 / JCM 22182 / KY 12970</strain>
    </source>
</reference>
<feature type="signal peptide" evidence="1">
    <location>
        <begin position="1"/>
        <end position="17"/>
    </location>
</feature>
<gene>
    <name evidence="2" type="primary">Mo00198</name>
    <name evidence="2" type="ORF">E5Q_00198</name>
</gene>
<feature type="chain" id="PRO_5009955490" description="Extracellular membrane protein CFEM domain-containing protein" evidence="1">
    <location>
        <begin position="18"/>
        <end position="221"/>
    </location>
</feature>
<dbReference type="InParanoid" id="G7DSJ4"/>
<dbReference type="Proteomes" id="UP000009131">
    <property type="component" value="Unassembled WGS sequence"/>
</dbReference>
<evidence type="ECO:0008006" key="4">
    <source>
        <dbReference type="Google" id="ProtNLM"/>
    </source>
</evidence>
<dbReference type="HOGENOM" id="CLU_1250942_0_0_1"/>
<reference evidence="2 3" key="2">
    <citation type="journal article" date="2012" name="Open Biol.">
        <title>Characteristics of nucleosomes and linker DNA regions on the genome of the basidiomycete Mixia osmundae revealed by mono- and dinucleosome mapping.</title>
        <authorList>
            <person name="Nishida H."/>
            <person name="Kondo S."/>
            <person name="Matsumoto T."/>
            <person name="Suzuki Y."/>
            <person name="Yoshikawa H."/>
            <person name="Taylor T.D."/>
            <person name="Sugiyama J."/>
        </authorList>
    </citation>
    <scope>NUCLEOTIDE SEQUENCE [LARGE SCALE GENOMIC DNA]</scope>
    <source>
        <strain evidence="3">CBS 9802 / IAM 14324 / JCM 22182 / KY 12970</strain>
    </source>
</reference>
<sequence length="221" mass="22129">MLLKSIIVVSLAALGIAKPLFRLQTRQSADIGSDIGIVGSLISEDCASACSAFTQDVEACLNSSGDDVDAICYCNSDAVDQGLSSCAECLVGDPSLDLATTELVSSAASDLVTTCDAVLDNSDSDSSASSSAADISLSAVPVTTADFTGTLAAATIAVTTTNTPAPLTVTATATAQRSMATIPSRGSSTSSASNPIHTNAAKRSGIDSAVYALAIFGYILV</sequence>
<evidence type="ECO:0000313" key="3">
    <source>
        <dbReference type="Proteomes" id="UP000009131"/>
    </source>
</evidence>
<name>G7DSJ4_MIXOS</name>
<proteinExistence type="predicted"/>
<comment type="caution">
    <text evidence="2">The sequence shown here is derived from an EMBL/GenBank/DDBJ whole genome shotgun (WGS) entry which is preliminary data.</text>
</comment>
<evidence type="ECO:0000313" key="2">
    <source>
        <dbReference type="EMBL" id="GAA93554.1"/>
    </source>
</evidence>
<evidence type="ECO:0000256" key="1">
    <source>
        <dbReference type="SAM" id="SignalP"/>
    </source>
</evidence>
<dbReference type="EMBL" id="BABT02000007">
    <property type="protein sequence ID" value="GAA93554.1"/>
    <property type="molecule type" value="Genomic_DNA"/>
</dbReference>
<accession>G7DSJ4</accession>
<keyword evidence="3" id="KW-1185">Reference proteome</keyword>
<organism evidence="2 3">
    <name type="scientific">Mixia osmundae (strain CBS 9802 / IAM 14324 / JCM 22182 / KY 12970)</name>
    <dbReference type="NCBI Taxonomy" id="764103"/>
    <lineage>
        <taxon>Eukaryota</taxon>
        <taxon>Fungi</taxon>
        <taxon>Dikarya</taxon>
        <taxon>Basidiomycota</taxon>
        <taxon>Pucciniomycotina</taxon>
        <taxon>Mixiomycetes</taxon>
        <taxon>Mixiales</taxon>
        <taxon>Mixiaceae</taxon>
        <taxon>Mixia</taxon>
    </lineage>
</organism>
<protein>
    <recommendedName>
        <fullName evidence="4">Extracellular membrane protein CFEM domain-containing protein</fullName>
    </recommendedName>
</protein>
<dbReference type="AlphaFoldDB" id="G7DSJ4"/>
<keyword evidence="1" id="KW-0732">Signal</keyword>